<keyword evidence="3 8" id="KW-0479">Metal-binding</keyword>
<evidence type="ECO:0000313" key="10">
    <source>
        <dbReference type="EMBL" id="TWU01730.1"/>
    </source>
</evidence>
<dbReference type="Pfam" id="PF00128">
    <property type="entry name" value="Alpha-amylase"/>
    <property type="match status" value="1"/>
</dbReference>
<feature type="binding site" evidence="8">
    <location>
        <position position="186"/>
    </location>
    <ligand>
        <name>Ca(2+)</name>
        <dbReference type="ChEBI" id="CHEBI:29108"/>
        <label>2</label>
    </ligand>
</feature>
<dbReference type="RefSeq" id="WP_146576969.1">
    <property type="nucleotide sequence ID" value="NZ_SJPM01000002.1"/>
</dbReference>
<dbReference type="NCBIfam" id="NF006968">
    <property type="entry name" value="PRK09441.1-1"/>
    <property type="match status" value="1"/>
</dbReference>
<dbReference type="InterPro" id="IPR017853">
    <property type="entry name" value="GH"/>
</dbReference>
<dbReference type="SUPFAM" id="SSF51011">
    <property type="entry name" value="Glycosyl hydrolase domain"/>
    <property type="match status" value="1"/>
</dbReference>
<keyword evidence="4 10" id="KW-0378">Hydrolase</keyword>
<evidence type="ECO:0000256" key="4">
    <source>
        <dbReference type="ARBA" id="ARBA00022801"/>
    </source>
</evidence>
<keyword evidence="5" id="KW-0119">Carbohydrate metabolism</keyword>
<dbReference type="PANTHER" id="PTHR43447">
    <property type="entry name" value="ALPHA-AMYLASE"/>
    <property type="match status" value="1"/>
</dbReference>
<dbReference type="InterPro" id="IPR006047">
    <property type="entry name" value="GH13_cat_dom"/>
</dbReference>
<feature type="active site" description="Proton donor" evidence="7">
    <location>
        <position position="264"/>
    </location>
</feature>
<evidence type="ECO:0000313" key="11">
    <source>
        <dbReference type="Proteomes" id="UP000316213"/>
    </source>
</evidence>
<evidence type="ECO:0000259" key="9">
    <source>
        <dbReference type="SMART" id="SM00642"/>
    </source>
</evidence>
<evidence type="ECO:0000256" key="8">
    <source>
        <dbReference type="PIRSR" id="PIRSR001021-2"/>
    </source>
</evidence>
<dbReference type="CDD" id="cd11318">
    <property type="entry name" value="AmyAc_bac_fung_AmyA"/>
    <property type="match status" value="1"/>
</dbReference>
<reference evidence="10 11" key="1">
    <citation type="submission" date="2019-02" db="EMBL/GenBank/DDBJ databases">
        <title>Deep-cultivation of Planctomycetes and their phenomic and genomic characterization uncovers novel biology.</title>
        <authorList>
            <person name="Wiegand S."/>
            <person name="Jogler M."/>
            <person name="Boedeker C."/>
            <person name="Pinto D."/>
            <person name="Vollmers J."/>
            <person name="Rivas-Marin E."/>
            <person name="Kohn T."/>
            <person name="Peeters S.H."/>
            <person name="Heuer A."/>
            <person name="Rast P."/>
            <person name="Oberbeckmann S."/>
            <person name="Bunk B."/>
            <person name="Jeske O."/>
            <person name="Meyerdierks A."/>
            <person name="Storesund J.E."/>
            <person name="Kallscheuer N."/>
            <person name="Luecker S."/>
            <person name="Lage O.M."/>
            <person name="Pohl T."/>
            <person name="Merkel B.J."/>
            <person name="Hornburger P."/>
            <person name="Mueller R.-W."/>
            <person name="Bruemmer F."/>
            <person name="Labrenz M."/>
            <person name="Spormann A.M."/>
            <person name="Op Den Camp H."/>
            <person name="Overmann J."/>
            <person name="Amann R."/>
            <person name="Jetten M.S.M."/>
            <person name="Mascher T."/>
            <person name="Medema M.H."/>
            <person name="Devos D.P."/>
            <person name="Kaster A.-K."/>
            <person name="Ovreas L."/>
            <person name="Rohde M."/>
            <person name="Galperin M.Y."/>
            <person name="Jogler C."/>
        </authorList>
    </citation>
    <scope>NUCLEOTIDE SEQUENCE [LARGE SCALE GENOMIC DNA]</scope>
    <source>
        <strain evidence="10 11">Pla100</strain>
    </source>
</reference>
<comment type="similarity">
    <text evidence="2">Belongs to the glycosyl hydrolase 13 family.</text>
</comment>
<feature type="binding site" evidence="8">
    <location>
        <position position="106"/>
    </location>
    <ligand>
        <name>Ca(2+)</name>
        <dbReference type="ChEBI" id="CHEBI:29108"/>
        <label>1</label>
    </ligand>
</feature>
<evidence type="ECO:0000256" key="2">
    <source>
        <dbReference type="ARBA" id="ARBA00008061"/>
    </source>
</evidence>
<evidence type="ECO:0000256" key="7">
    <source>
        <dbReference type="PIRSR" id="PIRSR001021-1"/>
    </source>
</evidence>
<dbReference type="GO" id="GO:0005975">
    <property type="term" value="P:carbohydrate metabolic process"/>
    <property type="evidence" value="ECO:0007669"/>
    <property type="project" value="InterPro"/>
</dbReference>
<evidence type="ECO:0000256" key="6">
    <source>
        <dbReference type="ARBA" id="ARBA00023295"/>
    </source>
</evidence>
<proteinExistence type="inferred from homology"/>
<keyword evidence="11" id="KW-1185">Reference proteome</keyword>
<dbReference type="NCBIfam" id="NF006969">
    <property type="entry name" value="PRK09441.1-2"/>
    <property type="match status" value="1"/>
</dbReference>
<dbReference type="Proteomes" id="UP000316213">
    <property type="component" value="Unassembled WGS sequence"/>
</dbReference>
<feature type="binding site" evidence="8">
    <location>
        <position position="197"/>
    </location>
    <ligand>
        <name>Ca(2+)</name>
        <dbReference type="ChEBI" id="CHEBI:29108"/>
        <label>1</label>
    </ligand>
</feature>
<evidence type="ECO:0000256" key="3">
    <source>
        <dbReference type="ARBA" id="ARBA00022723"/>
    </source>
</evidence>
<dbReference type="SUPFAM" id="SSF51445">
    <property type="entry name" value="(Trans)glycosidases"/>
    <property type="match status" value="1"/>
</dbReference>
<protein>
    <submittedName>
        <fullName evidence="10">Alpha-amylase</fullName>
        <ecNumber evidence="10">3.2.1.1</ecNumber>
    </submittedName>
</protein>
<feature type="domain" description="Glycosyl hydrolase family 13 catalytic" evidence="9">
    <location>
        <begin position="6"/>
        <end position="405"/>
    </location>
</feature>
<evidence type="ECO:0000256" key="1">
    <source>
        <dbReference type="ARBA" id="ARBA00001913"/>
    </source>
</evidence>
<feature type="binding site" evidence="8">
    <location>
        <position position="203"/>
    </location>
    <ligand>
        <name>Ca(2+)</name>
        <dbReference type="ChEBI" id="CHEBI:29108"/>
        <label>1</label>
    </ligand>
</feature>
<keyword evidence="8" id="KW-0106">Calcium</keyword>
<accession>A0A5C6APU3</accession>
<comment type="caution">
    <text evidence="10">The sequence shown here is derived from an EMBL/GenBank/DDBJ whole genome shotgun (WGS) entry which is preliminary data.</text>
</comment>
<dbReference type="Gene3D" id="2.40.30.140">
    <property type="match status" value="1"/>
</dbReference>
<dbReference type="EC" id="3.2.1.1" evidence="10"/>
<sequence>MGNVNGVLMQFFHWYSPDDGSLWRELGERSEELAGKGITALWLPPTYKGNGGVKDVGYAVYDMYDLGEFDQKGSVRTKYGTREELIEATQKARSAGIQIYTDVVLNHRIGGDHEEEILATPYHDDNRNERAGEPRVIKSHTHFSFPGRAGTYSDFQWRWQHFTAVDFDGHESAEGVVFLFDGKEFDQEVDMEKGSFDYLMGCDVDVKHPEVQAEIKRWGEWYHDTVGLDGVRFDAVKHVEAGFFPQWLHHVREYSQSPVFAVGEYWSYDVEALHHFIGATGGNVALFDAPLHRNFSDASKSGSDYDLTQIFDGTLVKNEPALAVTLVANHDTQPLQALESVVEAWFKPIAYSLILLRRDGYPCIFYPDYYGASYKDVGRDGNEYEIEMASHQFLIDVFLSVRKERGFGEQFDYFDHPNTVGWTRTGDEEHPGGLAVLITNGEAGTKRMKVGLQNQSYVDATGHVADAIVTDENGEAEFRCQARSVSVWVPA</sequence>
<dbReference type="AlphaFoldDB" id="A0A5C6APU3"/>
<comment type="cofactor">
    <cofactor evidence="1">
        <name>Ca(2+)</name>
        <dbReference type="ChEBI" id="CHEBI:29108"/>
    </cofactor>
</comment>
<organism evidence="10 11">
    <name type="scientific">Neorhodopirellula pilleata</name>
    <dbReference type="NCBI Taxonomy" id="2714738"/>
    <lineage>
        <taxon>Bacteria</taxon>
        <taxon>Pseudomonadati</taxon>
        <taxon>Planctomycetota</taxon>
        <taxon>Planctomycetia</taxon>
        <taxon>Pirellulales</taxon>
        <taxon>Pirellulaceae</taxon>
        <taxon>Neorhodopirellula</taxon>
    </lineage>
</organism>
<evidence type="ECO:0000256" key="5">
    <source>
        <dbReference type="ARBA" id="ARBA00023277"/>
    </source>
</evidence>
<keyword evidence="6 10" id="KW-0326">Glycosidase</keyword>
<gene>
    <name evidence="10" type="primary">amyS</name>
    <name evidence="10" type="ORF">Pla100_14650</name>
</gene>
<dbReference type="PIRSF" id="PIRSF001021">
    <property type="entry name" value="Alph-amls_thrmst"/>
    <property type="match status" value="1"/>
</dbReference>
<dbReference type="EMBL" id="SJPM01000002">
    <property type="protein sequence ID" value="TWU01730.1"/>
    <property type="molecule type" value="Genomic_DNA"/>
</dbReference>
<dbReference type="InterPro" id="IPR013776">
    <property type="entry name" value="A-amylase_thermo"/>
</dbReference>
<feature type="active site" description="Nucleophile" evidence="7">
    <location>
        <position position="234"/>
    </location>
</feature>
<name>A0A5C6APU3_9BACT</name>
<feature type="binding site" evidence="8">
    <location>
        <position position="238"/>
    </location>
    <ligand>
        <name>Ca(2+)</name>
        <dbReference type="ChEBI" id="CHEBI:29108"/>
        <label>1</label>
    </ligand>
</feature>
<feature type="binding site" evidence="8">
    <location>
        <position position="205"/>
    </location>
    <ligand>
        <name>Ca(2+)</name>
        <dbReference type="ChEBI" id="CHEBI:29108"/>
        <label>2</label>
    </ligand>
</feature>
<dbReference type="GO" id="GO:0004556">
    <property type="term" value="F:alpha-amylase activity"/>
    <property type="evidence" value="ECO:0007669"/>
    <property type="project" value="UniProtKB-EC"/>
</dbReference>
<dbReference type="SMART" id="SM00642">
    <property type="entry name" value="Aamy"/>
    <property type="match status" value="1"/>
</dbReference>
<dbReference type="GO" id="GO:0005509">
    <property type="term" value="F:calcium ion binding"/>
    <property type="evidence" value="ECO:0007669"/>
    <property type="project" value="InterPro"/>
</dbReference>
<dbReference type="OrthoDB" id="9805159at2"/>
<dbReference type="InterPro" id="IPR013780">
    <property type="entry name" value="Glyco_hydro_b"/>
</dbReference>
<dbReference type="Gene3D" id="3.20.20.80">
    <property type="entry name" value="Glycosidases"/>
    <property type="match status" value="1"/>
</dbReference>
<dbReference type="Gene3D" id="2.60.40.1180">
    <property type="entry name" value="Golgi alpha-mannosidase II"/>
    <property type="match status" value="1"/>
</dbReference>